<feature type="domain" description="Peptidase S1" evidence="1">
    <location>
        <begin position="50"/>
        <end position="307"/>
    </location>
</feature>
<evidence type="ECO:0000313" key="3">
    <source>
        <dbReference type="Proteomes" id="UP001558652"/>
    </source>
</evidence>
<organism evidence="2 3">
    <name type="scientific">Ranatra chinensis</name>
    <dbReference type="NCBI Taxonomy" id="642074"/>
    <lineage>
        <taxon>Eukaryota</taxon>
        <taxon>Metazoa</taxon>
        <taxon>Ecdysozoa</taxon>
        <taxon>Arthropoda</taxon>
        <taxon>Hexapoda</taxon>
        <taxon>Insecta</taxon>
        <taxon>Pterygota</taxon>
        <taxon>Neoptera</taxon>
        <taxon>Paraneoptera</taxon>
        <taxon>Hemiptera</taxon>
        <taxon>Heteroptera</taxon>
        <taxon>Panheteroptera</taxon>
        <taxon>Nepomorpha</taxon>
        <taxon>Nepidae</taxon>
        <taxon>Ranatrinae</taxon>
        <taxon>Ranatra</taxon>
    </lineage>
</organism>
<dbReference type="InterPro" id="IPR051333">
    <property type="entry name" value="CLIP_Serine_Protease"/>
</dbReference>
<dbReference type="InterPro" id="IPR009003">
    <property type="entry name" value="Peptidase_S1_PA"/>
</dbReference>
<keyword evidence="3" id="KW-1185">Reference proteome</keyword>
<evidence type="ECO:0000313" key="2">
    <source>
        <dbReference type="EMBL" id="KAL1117771.1"/>
    </source>
</evidence>
<dbReference type="PROSITE" id="PS50240">
    <property type="entry name" value="TRYPSIN_DOM"/>
    <property type="match status" value="1"/>
</dbReference>
<proteinExistence type="predicted"/>
<dbReference type="PANTHER" id="PTHR24260">
    <property type="match status" value="1"/>
</dbReference>
<gene>
    <name evidence="2" type="ORF">AAG570_004086</name>
</gene>
<dbReference type="Gene3D" id="2.40.10.10">
    <property type="entry name" value="Trypsin-like serine proteases"/>
    <property type="match status" value="3"/>
</dbReference>
<dbReference type="SMART" id="SM00020">
    <property type="entry name" value="Tryp_SPc"/>
    <property type="match status" value="1"/>
</dbReference>
<dbReference type="PANTHER" id="PTHR24260:SF147">
    <property type="entry name" value="EG:BACR7A4.3 PROTEIN-RELATED"/>
    <property type="match status" value="1"/>
</dbReference>
<protein>
    <recommendedName>
        <fullName evidence="1">Peptidase S1 domain-containing protein</fullName>
    </recommendedName>
</protein>
<dbReference type="Pfam" id="PF00089">
    <property type="entry name" value="Trypsin"/>
    <property type="match status" value="2"/>
</dbReference>
<sequence length="372" mass="41309">MASKRRNMFHKNKTQETTENECDAFAEMCAAEERDTLIWDGESPEGPLAGLGGRLSRAMAHPHMVLIGYGEEKEWHCGGSLISDNFVLSAAHCHKHDTLTYSHKRMANFRRHLLLILAEHVSALGGHLHVLSLPAVAQAEDGVQAPKNVLREQERNLPTFCNVLNFLGPAKWVRLGDLEFNKANTLVNPEDVRISQTIVHPEYRPPALYNDIALYRLEKTVSYSLWVKPACVHSMPKIPFKKATACGWHGEGFANNDTPQLKDVELSLAFGAECQQLAKKIGAQMLDQGFKQQKMVCASTKGNGENCTYPFRSAESSGVDRVGSHIGSIFKSASFVRVDLVVSRFNTGSETLKPPEPRKTQHLTLAAEAYVF</sequence>
<dbReference type="PROSITE" id="PS00134">
    <property type="entry name" value="TRYPSIN_HIS"/>
    <property type="match status" value="1"/>
</dbReference>
<reference evidence="2 3" key="1">
    <citation type="submission" date="2024-07" db="EMBL/GenBank/DDBJ databases">
        <title>Chromosome-level genome assembly of the water stick insect Ranatra chinensis (Heteroptera: Nepidae).</title>
        <authorList>
            <person name="Liu X."/>
        </authorList>
    </citation>
    <scope>NUCLEOTIDE SEQUENCE [LARGE SCALE GENOMIC DNA]</scope>
    <source>
        <strain evidence="2">Cailab_2021Rc</strain>
        <tissue evidence="2">Muscle</tissue>
    </source>
</reference>
<evidence type="ECO:0000259" key="1">
    <source>
        <dbReference type="PROSITE" id="PS50240"/>
    </source>
</evidence>
<accession>A0ABD0Y2W0</accession>
<dbReference type="SUPFAM" id="SSF50494">
    <property type="entry name" value="Trypsin-like serine proteases"/>
    <property type="match status" value="1"/>
</dbReference>
<dbReference type="AlphaFoldDB" id="A0ABD0Y2W0"/>
<comment type="caution">
    <text evidence="2">The sequence shown here is derived from an EMBL/GenBank/DDBJ whole genome shotgun (WGS) entry which is preliminary data.</text>
</comment>
<name>A0ABD0Y2W0_9HEMI</name>
<dbReference type="InterPro" id="IPR043504">
    <property type="entry name" value="Peptidase_S1_PA_chymotrypsin"/>
</dbReference>
<dbReference type="InterPro" id="IPR018114">
    <property type="entry name" value="TRYPSIN_HIS"/>
</dbReference>
<dbReference type="InterPro" id="IPR001254">
    <property type="entry name" value="Trypsin_dom"/>
</dbReference>
<dbReference type="Proteomes" id="UP001558652">
    <property type="component" value="Unassembled WGS sequence"/>
</dbReference>
<dbReference type="EMBL" id="JBFDAA010000015">
    <property type="protein sequence ID" value="KAL1117771.1"/>
    <property type="molecule type" value="Genomic_DNA"/>
</dbReference>